<dbReference type="Gene3D" id="3.60.110.10">
    <property type="entry name" value="Carbon-nitrogen hydrolase"/>
    <property type="match status" value="1"/>
</dbReference>
<protein>
    <submittedName>
        <fullName evidence="4">Amidohydrolase</fullName>
    </submittedName>
</protein>
<accession>A0A931GNB2</accession>
<dbReference type="SUPFAM" id="SSF56317">
    <property type="entry name" value="Carbon-nitrogen hydrolase"/>
    <property type="match status" value="1"/>
</dbReference>
<keyword evidence="5" id="KW-1185">Reference proteome</keyword>
<evidence type="ECO:0000256" key="1">
    <source>
        <dbReference type="ARBA" id="ARBA00022801"/>
    </source>
</evidence>
<evidence type="ECO:0000313" key="5">
    <source>
        <dbReference type="Proteomes" id="UP000614047"/>
    </source>
</evidence>
<organism evidence="4 5">
    <name type="scientific">Actinomadura viridis</name>
    <dbReference type="NCBI Taxonomy" id="58110"/>
    <lineage>
        <taxon>Bacteria</taxon>
        <taxon>Bacillati</taxon>
        <taxon>Actinomycetota</taxon>
        <taxon>Actinomycetes</taxon>
        <taxon>Streptosporangiales</taxon>
        <taxon>Thermomonosporaceae</taxon>
        <taxon>Actinomadura</taxon>
    </lineage>
</organism>
<sequence>MGRRLRLAVAQSTVPEDPTDSESLRASSEEIRTLMRAASDAGARLVQFPEGAITYPSKHVLSSGPHGTLAASDWSRVDWDVLRAEAESVADLAGELGLWVAFGAPHPLTPPHRPHNSLYIVSDEGVLVSRYDKRYLSHTEVSYMFTPGTAPLVFEVDGIRFGTALCIEVNFPEVFHEYEQLGVDCVLVSLMIDAAAPAVVAQAYATLYNYWVGYSIPAQFGATAPAAIFAPGGRRLASCNGDSRPGLAIADIDLDAQDPDIDVALRLARPWRRTARAGLYDSHVVLGDGRSDTRTEF</sequence>
<dbReference type="Proteomes" id="UP000614047">
    <property type="component" value="Unassembled WGS sequence"/>
</dbReference>
<dbReference type="PROSITE" id="PS50263">
    <property type="entry name" value="CN_HYDROLASE"/>
    <property type="match status" value="1"/>
</dbReference>
<dbReference type="EMBL" id="JADOUA010000001">
    <property type="protein sequence ID" value="MBG6092795.1"/>
    <property type="molecule type" value="Genomic_DNA"/>
</dbReference>
<reference evidence="4" key="1">
    <citation type="submission" date="2020-11" db="EMBL/GenBank/DDBJ databases">
        <title>Sequencing the genomes of 1000 actinobacteria strains.</title>
        <authorList>
            <person name="Klenk H.-P."/>
        </authorList>
    </citation>
    <scope>NUCLEOTIDE SEQUENCE</scope>
    <source>
        <strain evidence="4">DSM 43175</strain>
    </source>
</reference>
<proteinExistence type="predicted"/>
<dbReference type="PANTHER" id="PTHR43674:SF16">
    <property type="entry name" value="CARBON-NITROGEN FAMILY, PUTATIVE (AFU_ORTHOLOGUE AFUA_5G02350)-RELATED"/>
    <property type="match status" value="1"/>
</dbReference>
<dbReference type="AlphaFoldDB" id="A0A931GNB2"/>
<evidence type="ECO:0000256" key="2">
    <source>
        <dbReference type="SAM" id="MobiDB-lite"/>
    </source>
</evidence>
<evidence type="ECO:0000313" key="4">
    <source>
        <dbReference type="EMBL" id="MBG6092795.1"/>
    </source>
</evidence>
<dbReference type="RefSeq" id="WP_197014928.1">
    <property type="nucleotide sequence ID" value="NZ_BAABES010000009.1"/>
</dbReference>
<dbReference type="InterPro" id="IPR050345">
    <property type="entry name" value="Aliph_Amidase/BUP"/>
</dbReference>
<dbReference type="Pfam" id="PF00795">
    <property type="entry name" value="CN_hydrolase"/>
    <property type="match status" value="1"/>
</dbReference>
<dbReference type="GO" id="GO:0016811">
    <property type="term" value="F:hydrolase activity, acting on carbon-nitrogen (but not peptide) bonds, in linear amides"/>
    <property type="evidence" value="ECO:0007669"/>
    <property type="project" value="TreeGrafter"/>
</dbReference>
<name>A0A931GNB2_9ACTN</name>
<dbReference type="PANTHER" id="PTHR43674">
    <property type="entry name" value="NITRILASE C965.09-RELATED"/>
    <property type="match status" value="1"/>
</dbReference>
<dbReference type="CDD" id="cd07197">
    <property type="entry name" value="nitrilase"/>
    <property type="match status" value="1"/>
</dbReference>
<evidence type="ECO:0000259" key="3">
    <source>
        <dbReference type="PROSITE" id="PS50263"/>
    </source>
</evidence>
<dbReference type="InterPro" id="IPR003010">
    <property type="entry name" value="C-N_Hydrolase"/>
</dbReference>
<keyword evidence="1" id="KW-0378">Hydrolase</keyword>
<feature type="region of interest" description="Disordered" evidence="2">
    <location>
        <begin position="1"/>
        <end position="26"/>
    </location>
</feature>
<comment type="caution">
    <text evidence="4">The sequence shown here is derived from an EMBL/GenBank/DDBJ whole genome shotgun (WGS) entry which is preliminary data.</text>
</comment>
<gene>
    <name evidence="4" type="ORF">IW256_006908</name>
</gene>
<feature type="domain" description="CN hydrolase" evidence="3">
    <location>
        <begin position="5"/>
        <end position="254"/>
    </location>
</feature>
<dbReference type="InterPro" id="IPR036526">
    <property type="entry name" value="C-N_Hydrolase_sf"/>
</dbReference>